<evidence type="ECO:0000313" key="2">
    <source>
        <dbReference type="Proteomes" id="UP001218188"/>
    </source>
</evidence>
<reference evidence="1" key="1">
    <citation type="submission" date="2023-03" db="EMBL/GenBank/DDBJ databases">
        <title>Massive genome expansion in bonnet fungi (Mycena s.s.) driven by repeated elements and novel gene families across ecological guilds.</title>
        <authorList>
            <consortium name="Lawrence Berkeley National Laboratory"/>
            <person name="Harder C.B."/>
            <person name="Miyauchi S."/>
            <person name="Viragh M."/>
            <person name="Kuo A."/>
            <person name="Thoen E."/>
            <person name="Andreopoulos B."/>
            <person name="Lu D."/>
            <person name="Skrede I."/>
            <person name="Drula E."/>
            <person name="Henrissat B."/>
            <person name="Morin E."/>
            <person name="Kohler A."/>
            <person name="Barry K."/>
            <person name="LaButti K."/>
            <person name="Morin E."/>
            <person name="Salamov A."/>
            <person name="Lipzen A."/>
            <person name="Mereny Z."/>
            <person name="Hegedus B."/>
            <person name="Baldrian P."/>
            <person name="Stursova M."/>
            <person name="Weitz H."/>
            <person name="Taylor A."/>
            <person name="Grigoriev I.V."/>
            <person name="Nagy L.G."/>
            <person name="Martin F."/>
            <person name="Kauserud H."/>
        </authorList>
    </citation>
    <scope>NUCLEOTIDE SEQUENCE</scope>
    <source>
        <strain evidence="1">CBHHK200</strain>
    </source>
</reference>
<gene>
    <name evidence="1" type="ORF">C8F04DRAFT_1199830</name>
</gene>
<dbReference type="AlphaFoldDB" id="A0AAD6RYX8"/>
<name>A0AAD6RYX8_9AGAR</name>
<comment type="caution">
    <text evidence="1">The sequence shown here is derived from an EMBL/GenBank/DDBJ whole genome shotgun (WGS) entry which is preliminary data.</text>
</comment>
<keyword evidence="2" id="KW-1185">Reference proteome</keyword>
<proteinExistence type="predicted"/>
<accession>A0AAD6RYX8</accession>
<dbReference type="EMBL" id="JARJCM010000374">
    <property type="protein sequence ID" value="KAJ7017880.1"/>
    <property type="molecule type" value="Genomic_DNA"/>
</dbReference>
<evidence type="ECO:0000313" key="1">
    <source>
        <dbReference type="EMBL" id="KAJ7017880.1"/>
    </source>
</evidence>
<organism evidence="1 2">
    <name type="scientific">Mycena alexandri</name>
    <dbReference type="NCBI Taxonomy" id="1745969"/>
    <lineage>
        <taxon>Eukaryota</taxon>
        <taxon>Fungi</taxon>
        <taxon>Dikarya</taxon>
        <taxon>Basidiomycota</taxon>
        <taxon>Agaricomycotina</taxon>
        <taxon>Agaricomycetes</taxon>
        <taxon>Agaricomycetidae</taxon>
        <taxon>Agaricales</taxon>
        <taxon>Marasmiineae</taxon>
        <taxon>Mycenaceae</taxon>
        <taxon>Mycena</taxon>
    </lineage>
</organism>
<sequence>MMELDGKMVKNANIGSKLKRTSESLSLFSASAEGNKTDSSRFWRREKRFIPTPSDLHPEKVRVTARLDCEFRRRVGTTEQIPGVATVNITVVLQRSEASSERLTPGRVDMREGDLLRPGKWKVHETAAEPLGGARVLTRVRDWVRTGWWVLAAGDGVTERFTLGTPPPSATAANERLTLVVVVVVRNKPEWRVTTFVTTLVTRQFFKLIQNRRRDSYSSLGRKYTRHLPARTHALDDRLYFSPVKKYKLTGIEGK</sequence>
<protein>
    <submittedName>
        <fullName evidence="1">Uncharacterized protein</fullName>
    </submittedName>
</protein>
<dbReference type="Proteomes" id="UP001218188">
    <property type="component" value="Unassembled WGS sequence"/>
</dbReference>